<dbReference type="KEGG" id="ccp:CHC_T00005433001"/>
<reference evidence="2" key="1">
    <citation type="journal article" date="2013" name="Proc. Natl. Acad. Sci. U.S.A.">
        <title>Genome structure and metabolic features in the red seaweed Chondrus crispus shed light on evolution of the Archaeplastida.</title>
        <authorList>
            <person name="Collen J."/>
            <person name="Porcel B."/>
            <person name="Carre W."/>
            <person name="Ball S.G."/>
            <person name="Chaparro C."/>
            <person name="Tonon T."/>
            <person name="Barbeyron T."/>
            <person name="Michel G."/>
            <person name="Noel B."/>
            <person name="Valentin K."/>
            <person name="Elias M."/>
            <person name="Artiguenave F."/>
            <person name="Arun A."/>
            <person name="Aury J.M."/>
            <person name="Barbosa-Neto J.F."/>
            <person name="Bothwell J.H."/>
            <person name="Bouget F.Y."/>
            <person name="Brillet L."/>
            <person name="Cabello-Hurtado F."/>
            <person name="Capella-Gutierrez S."/>
            <person name="Charrier B."/>
            <person name="Cladiere L."/>
            <person name="Cock J.M."/>
            <person name="Coelho S.M."/>
            <person name="Colleoni C."/>
            <person name="Czjzek M."/>
            <person name="Da Silva C."/>
            <person name="Delage L."/>
            <person name="Denoeud F."/>
            <person name="Deschamps P."/>
            <person name="Dittami S.M."/>
            <person name="Gabaldon T."/>
            <person name="Gachon C.M."/>
            <person name="Groisillier A."/>
            <person name="Herve C."/>
            <person name="Jabbari K."/>
            <person name="Katinka M."/>
            <person name="Kloareg B."/>
            <person name="Kowalczyk N."/>
            <person name="Labadie K."/>
            <person name="Leblanc C."/>
            <person name="Lopez P.J."/>
            <person name="McLachlan D.H."/>
            <person name="Meslet-Cladiere L."/>
            <person name="Moustafa A."/>
            <person name="Nehr Z."/>
            <person name="Nyvall Collen P."/>
            <person name="Panaud O."/>
            <person name="Partensky F."/>
            <person name="Poulain J."/>
            <person name="Rensing S.A."/>
            <person name="Rousvoal S."/>
            <person name="Samson G."/>
            <person name="Symeonidi A."/>
            <person name="Weissenbach J."/>
            <person name="Zambounis A."/>
            <person name="Wincker P."/>
            <person name="Boyen C."/>
        </authorList>
    </citation>
    <scope>NUCLEOTIDE SEQUENCE [LARGE SCALE GENOMIC DNA]</scope>
    <source>
        <strain evidence="2">cv. Stackhouse</strain>
    </source>
</reference>
<dbReference type="GeneID" id="17324808"/>
<keyword evidence="2" id="KW-1185">Reference proteome</keyword>
<proteinExistence type="predicted"/>
<name>R7QFG4_CHOCR</name>
<protein>
    <submittedName>
        <fullName evidence="1">Uncharacterized protein</fullName>
    </submittedName>
</protein>
<organism evidence="1 2">
    <name type="scientific">Chondrus crispus</name>
    <name type="common">Carrageen Irish moss</name>
    <name type="synonym">Polymorpha crispa</name>
    <dbReference type="NCBI Taxonomy" id="2769"/>
    <lineage>
        <taxon>Eukaryota</taxon>
        <taxon>Rhodophyta</taxon>
        <taxon>Florideophyceae</taxon>
        <taxon>Rhodymeniophycidae</taxon>
        <taxon>Gigartinales</taxon>
        <taxon>Gigartinaceae</taxon>
        <taxon>Chondrus</taxon>
    </lineage>
</organism>
<dbReference type="Gramene" id="CDF37272">
    <property type="protein sequence ID" value="CDF37272"/>
    <property type="gene ID" value="CHC_T00005433001"/>
</dbReference>
<accession>R7QFG4</accession>
<gene>
    <name evidence="1" type="ORF">CHC_T00005433001</name>
</gene>
<dbReference type="RefSeq" id="XP_005717091.1">
    <property type="nucleotide sequence ID" value="XM_005717034.1"/>
</dbReference>
<dbReference type="EMBL" id="HG001825">
    <property type="protein sequence ID" value="CDF37272.1"/>
    <property type="molecule type" value="Genomic_DNA"/>
</dbReference>
<evidence type="ECO:0000313" key="2">
    <source>
        <dbReference type="Proteomes" id="UP000012073"/>
    </source>
</evidence>
<dbReference type="Proteomes" id="UP000012073">
    <property type="component" value="Unassembled WGS sequence"/>
</dbReference>
<sequence length="24" mass="2589">MDQRGCSSGGEGVAQVYRTFKLKA</sequence>
<dbReference type="AlphaFoldDB" id="R7QFG4"/>
<evidence type="ECO:0000313" key="1">
    <source>
        <dbReference type="EMBL" id="CDF37272.1"/>
    </source>
</evidence>